<protein>
    <submittedName>
        <fullName evidence="2">Uncharacterized protein</fullName>
    </submittedName>
</protein>
<feature type="chain" id="PRO_5046303254" evidence="1">
    <location>
        <begin position="29"/>
        <end position="127"/>
    </location>
</feature>
<evidence type="ECO:0000256" key="1">
    <source>
        <dbReference type="SAM" id="SignalP"/>
    </source>
</evidence>
<keyword evidence="1" id="KW-0732">Signal</keyword>
<gene>
    <name evidence="2" type="ORF">GCM10007160_08580</name>
</gene>
<dbReference type="Proteomes" id="UP000653056">
    <property type="component" value="Unassembled WGS sequence"/>
</dbReference>
<name>A0ABQ2YGK3_9GAMM</name>
<comment type="caution">
    <text evidence="2">The sequence shown here is derived from an EMBL/GenBank/DDBJ whole genome shotgun (WGS) entry which is preliminary data.</text>
</comment>
<accession>A0ABQ2YGK3</accession>
<dbReference type="RefSeq" id="WP_189466559.1">
    <property type="nucleotide sequence ID" value="NZ_BMXS01000003.1"/>
</dbReference>
<organism evidence="2 3">
    <name type="scientific">Litchfieldella qijiaojingensis</name>
    <dbReference type="NCBI Taxonomy" id="980347"/>
    <lineage>
        <taxon>Bacteria</taxon>
        <taxon>Pseudomonadati</taxon>
        <taxon>Pseudomonadota</taxon>
        <taxon>Gammaproteobacteria</taxon>
        <taxon>Oceanospirillales</taxon>
        <taxon>Halomonadaceae</taxon>
        <taxon>Litchfieldella</taxon>
    </lineage>
</organism>
<evidence type="ECO:0000313" key="2">
    <source>
        <dbReference type="EMBL" id="GGX83628.1"/>
    </source>
</evidence>
<proteinExistence type="predicted"/>
<reference evidence="3" key="1">
    <citation type="journal article" date="2019" name="Int. J. Syst. Evol. Microbiol.">
        <title>The Global Catalogue of Microorganisms (GCM) 10K type strain sequencing project: providing services to taxonomists for standard genome sequencing and annotation.</title>
        <authorList>
            <consortium name="The Broad Institute Genomics Platform"/>
            <consortium name="The Broad Institute Genome Sequencing Center for Infectious Disease"/>
            <person name="Wu L."/>
            <person name="Ma J."/>
        </authorList>
    </citation>
    <scope>NUCLEOTIDE SEQUENCE [LARGE SCALE GENOMIC DNA]</scope>
    <source>
        <strain evidence="3">KCTC 22228</strain>
    </source>
</reference>
<dbReference type="EMBL" id="BMXS01000003">
    <property type="protein sequence ID" value="GGX83628.1"/>
    <property type="molecule type" value="Genomic_DNA"/>
</dbReference>
<keyword evidence="3" id="KW-1185">Reference proteome</keyword>
<feature type="signal peptide" evidence="1">
    <location>
        <begin position="1"/>
        <end position="28"/>
    </location>
</feature>
<sequence length="127" mass="13098">MNIPSILRRSLIGLFLAGMTGMAVTAGAEEIVGASGFDSLGSSVDIQELEQLRGREGFKNLVNVQSIQHLESAVSEASFTAGTIMSGGITVEAQALDNFSGVGLFNMMTGNSNAVALGVSISVYAPQ</sequence>
<evidence type="ECO:0000313" key="3">
    <source>
        <dbReference type="Proteomes" id="UP000653056"/>
    </source>
</evidence>